<dbReference type="GO" id="GO:0000981">
    <property type="term" value="F:DNA-binding transcription factor activity, RNA polymerase II-specific"/>
    <property type="evidence" value="ECO:0007669"/>
    <property type="project" value="InterPro"/>
</dbReference>
<dbReference type="SMART" id="SM00340">
    <property type="entry name" value="HALZ"/>
    <property type="match status" value="1"/>
</dbReference>
<dbReference type="GO" id="GO:0005634">
    <property type="term" value="C:nucleus"/>
    <property type="evidence" value="ECO:0007669"/>
    <property type="project" value="UniProtKB-SubCell"/>
</dbReference>
<dbReference type="Gene3D" id="1.10.10.60">
    <property type="entry name" value="Homeodomain-like"/>
    <property type="match status" value="1"/>
</dbReference>
<dbReference type="CDD" id="cd00086">
    <property type="entry name" value="homeodomain"/>
    <property type="match status" value="1"/>
</dbReference>
<sequence>MVQKQLLAERLNLKPRQVEVWFQNRRARTKLKQTEINREFLKKDCERLSDENRQLKRQLLELRSSVKTENPPPPAPQLRQFFNPMSKAAAAGLKTCPSCEQVWSDRGGAKEETTAAAAVMEVGHEYKLIRRGSLET</sequence>
<organism evidence="12 13">
    <name type="scientific">Dorcoceras hygrometricum</name>
    <dbReference type="NCBI Taxonomy" id="472368"/>
    <lineage>
        <taxon>Eukaryota</taxon>
        <taxon>Viridiplantae</taxon>
        <taxon>Streptophyta</taxon>
        <taxon>Embryophyta</taxon>
        <taxon>Tracheophyta</taxon>
        <taxon>Spermatophyta</taxon>
        <taxon>Magnoliopsida</taxon>
        <taxon>eudicotyledons</taxon>
        <taxon>Gunneridae</taxon>
        <taxon>Pentapetalae</taxon>
        <taxon>asterids</taxon>
        <taxon>lamiids</taxon>
        <taxon>Lamiales</taxon>
        <taxon>Gesneriaceae</taxon>
        <taxon>Didymocarpoideae</taxon>
        <taxon>Trichosporeae</taxon>
        <taxon>Loxocarpinae</taxon>
        <taxon>Dorcoceras</taxon>
    </lineage>
</organism>
<evidence type="ECO:0000256" key="8">
    <source>
        <dbReference type="PROSITE-ProRule" id="PRU00108"/>
    </source>
</evidence>
<dbReference type="InterPro" id="IPR017970">
    <property type="entry name" value="Homeobox_CS"/>
</dbReference>
<dbReference type="Proteomes" id="UP000250235">
    <property type="component" value="Unassembled WGS sequence"/>
</dbReference>
<gene>
    <name evidence="12" type="ORF">F511_04175</name>
</gene>
<evidence type="ECO:0000256" key="6">
    <source>
        <dbReference type="ARBA" id="ARBA00023163"/>
    </source>
</evidence>
<keyword evidence="5 8" id="KW-0371">Homeobox</keyword>
<evidence type="ECO:0000259" key="11">
    <source>
        <dbReference type="PROSITE" id="PS50071"/>
    </source>
</evidence>
<evidence type="ECO:0000313" key="13">
    <source>
        <dbReference type="Proteomes" id="UP000250235"/>
    </source>
</evidence>
<keyword evidence="3" id="KW-0805">Transcription regulation</keyword>
<dbReference type="OrthoDB" id="6159439at2759"/>
<dbReference type="PANTHER" id="PTHR45714:SF72">
    <property type="entry name" value="HOMEOBOX-LEUCINE ZIPPER PROTEIN HOX26-RELATED"/>
    <property type="match status" value="1"/>
</dbReference>
<dbReference type="PROSITE" id="PS50071">
    <property type="entry name" value="HOMEOBOX_2"/>
    <property type="match status" value="1"/>
</dbReference>
<protein>
    <recommendedName>
        <fullName evidence="11">Homeobox domain-containing protein</fullName>
    </recommendedName>
</protein>
<feature type="domain" description="Homeobox" evidence="11">
    <location>
        <begin position="1"/>
        <end position="32"/>
    </location>
</feature>
<dbReference type="Pfam" id="PF00046">
    <property type="entry name" value="Homeodomain"/>
    <property type="match status" value="1"/>
</dbReference>
<dbReference type="InterPro" id="IPR001356">
    <property type="entry name" value="HD"/>
</dbReference>
<comment type="similarity">
    <text evidence="2">Belongs to the HD-ZIP homeobox family. Class II subfamily.</text>
</comment>
<keyword evidence="13" id="KW-1185">Reference proteome</keyword>
<dbReference type="EMBL" id="KV005645">
    <property type="protein sequence ID" value="KZV33950.1"/>
    <property type="molecule type" value="Genomic_DNA"/>
</dbReference>
<reference evidence="12 13" key="1">
    <citation type="journal article" date="2015" name="Proc. Natl. Acad. Sci. U.S.A.">
        <title>The resurrection genome of Boea hygrometrica: A blueprint for survival of dehydration.</title>
        <authorList>
            <person name="Xiao L."/>
            <person name="Yang G."/>
            <person name="Zhang L."/>
            <person name="Yang X."/>
            <person name="Zhao S."/>
            <person name="Ji Z."/>
            <person name="Zhou Q."/>
            <person name="Hu M."/>
            <person name="Wang Y."/>
            <person name="Chen M."/>
            <person name="Xu Y."/>
            <person name="Jin H."/>
            <person name="Xiao X."/>
            <person name="Hu G."/>
            <person name="Bao F."/>
            <person name="Hu Y."/>
            <person name="Wan P."/>
            <person name="Li L."/>
            <person name="Deng X."/>
            <person name="Kuang T."/>
            <person name="Xiang C."/>
            <person name="Zhu J.K."/>
            <person name="Oliver M.J."/>
            <person name="He Y."/>
        </authorList>
    </citation>
    <scope>NUCLEOTIDE SEQUENCE [LARGE SCALE GENOMIC DNA]</scope>
    <source>
        <strain evidence="13">cv. XS01</strain>
    </source>
</reference>
<dbReference type="GO" id="GO:0043565">
    <property type="term" value="F:sequence-specific DNA binding"/>
    <property type="evidence" value="ECO:0007669"/>
    <property type="project" value="InterPro"/>
</dbReference>
<dbReference type="AlphaFoldDB" id="A0A2Z7BI52"/>
<feature type="DNA-binding region" description="Homeobox" evidence="8">
    <location>
        <begin position="3"/>
        <end position="33"/>
    </location>
</feature>
<evidence type="ECO:0000256" key="2">
    <source>
        <dbReference type="ARBA" id="ARBA00006074"/>
    </source>
</evidence>
<name>A0A2Z7BI52_9LAMI</name>
<accession>A0A2Z7BI52</accession>
<dbReference type="SUPFAM" id="SSF46689">
    <property type="entry name" value="Homeodomain-like"/>
    <property type="match status" value="1"/>
</dbReference>
<evidence type="ECO:0000256" key="3">
    <source>
        <dbReference type="ARBA" id="ARBA00023015"/>
    </source>
</evidence>
<feature type="coiled-coil region" evidence="10">
    <location>
        <begin position="24"/>
        <end position="65"/>
    </location>
</feature>
<evidence type="ECO:0000313" key="12">
    <source>
        <dbReference type="EMBL" id="KZV33950.1"/>
    </source>
</evidence>
<evidence type="ECO:0000256" key="1">
    <source>
        <dbReference type="ARBA" id="ARBA00004123"/>
    </source>
</evidence>
<keyword evidence="7 8" id="KW-0539">Nucleus</keyword>
<dbReference type="InterPro" id="IPR003106">
    <property type="entry name" value="Leu_zip_homeo"/>
</dbReference>
<evidence type="ECO:0000256" key="4">
    <source>
        <dbReference type="ARBA" id="ARBA00023125"/>
    </source>
</evidence>
<keyword evidence="6" id="KW-0804">Transcription</keyword>
<dbReference type="InterPro" id="IPR009057">
    <property type="entry name" value="Homeodomain-like_sf"/>
</dbReference>
<dbReference type="InterPro" id="IPR050762">
    <property type="entry name" value="HD-ZIP_Homeobox_LZ_Class_II"/>
</dbReference>
<dbReference type="PANTHER" id="PTHR45714">
    <property type="entry name" value="HOMEOBOX-LEUCINE ZIPPER PROTEIN HAT14"/>
    <property type="match status" value="1"/>
</dbReference>
<keyword evidence="10" id="KW-0175">Coiled coil</keyword>
<proteinExistence type="inferred from homology"/>
<comment type="subcellular location">
    <subcellularLocation>
        <location evidence="1 8 9">Nucleus</location>
    </subcellularLocation>
</comment>
<keyword evidence="4 8" id="KW-0238">DNA-binding</keyword>
<dbReference type="PROSITE" id="PS00027">
    <property type="entry name" value="HOMEOBOX_1"/>
    <property type="match status" value="1"/>
</dbReference>
<evidence type="ECO:0000256" key="10">
    <source>
        <dbReference type="SAM" id="Coils"/>
    </source>
</evidence>
<evidence type="ECO:0000256" key="5">
    <source>
        <dbReference type="ARBA" id="ARBA00023155"/>
    </source>
</evidence>
<evidence type="ECO:0000256" key="9">
    <source>
        <dbReference type="RuleBase" id="RU000682"/>
    </source>
</evidence>
<evidence type="ECO:0000256" key="7">
    <source>
        <dbReference type="ARBA" id="ARBA00023242"/>
    </source>
</evidence>